<protein>
    <submittedName>
        <fullName evidence="2">PHP domain-containing protein</fullName>
    </submittedName>
</protein>
<dbReference type="EMBL" id="WHOC01000107">
    <property type="protein sequence ID" value="NOU88320.1"/>
    <property type="molecule type" value="Genomic_DNA"/>
</dbReference>
<evidence type="ECO:0000313" key="3">
    <source>
        <dbReference type="Proteomes" id="UP000658690"/>
    </source>
</evidence>
<dbReference type="Pfam" id="PF02811">
    <property type="entry name" value="PHP"/>
    <property type="match status" value="1"/>
</dbReference>
<dbReference type="InterPro" id="IPR016195">
    <property type="entry name" value="Pol/histidinol_Pase-like"/>
</dbReference>
<comment type="caution">
    <text evidence="2">The sequence shown here is derived from an EMBL/GenBank/DDBJ whole genome shotgun (WGS) entry which is preliminary data.</text>
</comment>
<sequence length="282" mass="32348">MRYSYHMHSCHSDGTDTPEQLINLAKIYGIDAVALTDHDTVDGVEAFMTAAAGTNIETIPGVEISSRIGQKHVHNLGYGIDIKNIALLELLDALTAEATKYTKYTFEKYIAHKYGYSWEQVLNHNRKRKGFYLSDVFSAMLKDGLFNGWEQYAGFVDYCFKFVKQKYSAPVEKSFDVIKKSGGNVFLAHPKLMKLSLDEELNIFKQMKDLGLDGIEAYYPEHSPKECNWYELCCEKLDLKVSGGTDWHGRARLKEETNYFYTIFKKRFGVSLSQYKIEKNKT</sequence>
<dbReference type="SMART" id="SM00481">
    <property type="entry name" value="POLIIIAc"/>
    <property type="match status" value="1"/>
</dbReference>
<organism evidence="2 3">
    <name type="scientific">Paenibacillus germinis</name>
    <dbReference type="NCBI Taxonomy" id="2654979"/>
    <lineage>
        <taxon>Bacteria</taxon>
        <taxon>Bacillati</taxon>
        <taxon>Bacillota</taxon>
        <taxon>Bacilli</taxon>
        <taxon>Bacillales</taxon>
        <taxon>Paenibacillaceae</taxon>
        <taxon>Paenibacillus</taxon>
    </lineage>
</organism>
<dbReference type="RefSeq" id="WP_171691339.1">
    <property type="nucleotide sequence ID" value="NZ_WHOC01000107.1"/>
</dbReference>
<dbReference type="Proteomes" id="UP000658690">
    <property type="component" value="Unassembled WGS sequence"/>
</dbReference>
<keyword evidence="3" id="KW-1185">Reference proteome</keyword>
<dbReference type="InterPro" id="IPR003141">
    <property type="entry name" value="Pol/His_phosphatase_N"/>
</dbReference>
<dbReference type="PANTHER" id="PTHR42924:SF3">
    <property type="entry name" value="POLYMERASE_HISTIDINOL PHOSPHATASE N-TERMINAL DOMAIN-CONTAINING PROTEIN"/>
    <property type="match status" value="1"/>
</dbReference>
<dbReference type="InterPro" id="IPR004013">
    <property type="entry name" value="PHP_dom"/>
</dbReference>
<reference evidence="2 3" key="1">
    <citation type="submission" date="2019-10" db="EMBL/GenBank/DDBJ databases">
        <title>Description of Paenibacillus choica sp. nov.</title>
        <authorList>
            <person name="Carlier A."/>
            <person name="Qi S."/>
        </authorList>
    </citation>
    <scope>NUCLEOTIDE SEQUENCE [LARGE SCALE GENOMIC DNA]</scope>
    <source>
        <strain evidence="2 3">LMG 31460</strain>
    </source>
</reference>
<dbReference type="Gene3D" id="3.20.20.140">
    <property type="entry name" value="Metal-dependent hydrolases"/>
    <property type="match status" value="1"/>
</dbReference>
<proteinExistence type="predicted"/>
<dbReference type="CDD" id="cd07438">
    <property type="entry name" value="PHP_HisPPase_AMP"/>
    <property type="match status" value="1"/>
</dbReference>
<dbReference type="InterPro" id="IPR052018">
    <property type="entry name" value="PHP_domain"/>
</dbReference>
<feature type="domain" description="Polymerase/histidinol phosphatase N-terminal" evidence="1">
    <location>
        <begin position="3"/>
        <end position="68"/>
    </location>
</feature>
<dbReference type="SUPFAM" id="SSF89550">
    <property type="entry name" value="PHP domain-like"/>
    <property type="match status" value="1"/>
</dbReference>
<dbReference type="Gene3D" id="1.10.150.650">
    <property type="match status" value="1"/>
</dbReference>
<gene>
    <name evidence="2" type="ORF">GC102_21525</name>
</gene>
<name>A0ABX1Z4L5_9BACL</name>
<evidence type="ECO:0000259" key="1">
    <source>
        <dbReference type="SMART" id="SM00481"/>
    </source>
</evidence>
<dbReference type="PANTHER" id="PTHR42924">
    <property type="entry name" value="EXONUCLEASE"/>
    <property type="match status" value="1"/>
</dbReference>
<evidence type="ECO:0000313" key="2">
    <source>
        <dbReference type="EMBL" id="NOU88320.1"/>
    </source>
</evidence>
<accession>A0ABX1Z4L5</accession>